<protein>
    <submittedName>
        <fullName evidence="2">Uncharacterized protein</fullName>
    </submittedName>
</protein>
<feature type="compositionally biased region" description="Pro residues" evidence="1">
    <location>
        <begin position="63"/>
        <end position="77"/>
    </location>
</feature>
<dbReference type="EMBL" id="JASSZA010000019">
    <property type="protein sequence ID" value="KAK2087717.1"/>
    <property type="molecule type" value="Genomic_DNA"/>
</dbReference>
<evidence type="ECO:0000256" key="1">
    <source>
        <dbReference type="SAM" id="MobiDB-lite"/>
    </source>
</evidence>
<reference evidence="2 3" key="1">
    <citation type="submission" date="2023-05" db="EMBL/GenBank/DDBJ databases">
        <title>B98-5 Cell Line De Novo Hybrid Assembly: An Optical Mapping Approach.</title>
        <authorList>
            <person name="Kananen K."/>
            <person name="Auerbach J.A."/>
            <person name="Kautto E."/>
            <person name="Blachly J.S."/>
        </authorList>
    </citation>
    <scope>NUCLEOTIDE SEQUENCE [LARGE SCALE GENOMIC DNA]</scope>
    <source>
        <strain evidence="2">B95-8</strain>
        <tissue evidence="2">Cell line</tissue>
    </source>
</reference>
<name>A0ABQ9TSG8_SAGOE</name>
<feature type="region of interest" description="Disordered" evidence="1">
    <location>
        <begin position="1"/>
        <end position="79"/>
    </location>
</feature>
<gene>
    <name evidence="2" type="ORF">P7K49_033624</name>
</gene>
<evidence type="ECO:0000313" key="2">
    <source>
        <dbReference type="EMBL" id="KAK2087717.1"/>
    </source>
</evidence>
<sequence length="138" mass="14721">MQGGPAWSGASNSIEGRPGIVRGRMGCGRAGGRSHFRSPGRAAKSTQIRVRVRVSSEALRLPGEPPALPAPPLPPPVFGERCPRGAHTGARRRAGRQMQAVGVLGWPSMVAVCSLGSLVWRSQQSRQPWVLMALRVRA</sequence>
<comment type="caution">
    <text evidence="2">The sequence shown here is derived from an EMBL/GenBank/DDBJ whole genome shotgun (WGS) entry which is preliminary data.</text>
</comment>
<accession>A0ABQ9TSG8</accession>
<proteinExistence type="predicted"/>
<keyword evidence="3" id="KW-1185">Reference proteome</keyword>
<dbReference type="Proteomes" id="UP001266305">
    <property type="component" value="Unassembled WGS sequence"/>
</dbReference>
<organism evidence="2 3">
    <name type="scientific">Saguinus oedipus</name>
    <name type="common">Cotton-top tamarin</name>
    <name type="synonym">Oedipomidas oedipus</name>
    <dbReference type="NCBI Taxonomy" id="9490"/>
    <lineage>
        <taxon>Eukaryota</taxon>
        <taxon>Metazoa</taxon>
        <taxon>Chordata</taxon>
        <taxon>Craniata</taxon>
        <taxon>Vertebrata</taxon>
        <taxon>Euteleostomi</taxon>
        <taxon>Mammalia</taxon>
        <taxon>Eutheria</taxon>
        <taxon>Euarchontoglires</taxon>
        <taxon>Primates</taxon>
        <taxon>Haplorrhini</taxon>
        <taxon>Platyrrhini</taxon>
        <taxon>Cebidae</taxon>
        <taxon>Callitrichinae</taxon>
        <taxon>Saguinus</taxon>
    </lineage>
</organism>
<evidence type="ECO:0000313" key="3">
    <source>
        <dbReference type="Proteomes" id="UP001266305"/>
    </source>
</evidence>